<sequence>MGLNQSRKQSVSYVCLTCHEKEEIRLSVVRDFDLMDDGDPTTPPMFSWEQCGGEMYPEYYKGVHGMEYKLSDIL</sequence>
<dbReference type="EMBL" id="QYTU02000090">
    <property type="protein sequence ID" value="RWR03982.1"/>
    <property type="molecule type" value="Genomic_DNA"/>
</dbReference>
<evidence type="ECO:0000313" key="1">
    <source>
        <dbReference type="EMBL" id="RWR03982.1"/>
    </source>
</evidence>
<comment type="caution">
    <text evidence="1">The sequence shown here is derived from an EMBL/GenBank/DDBJ whole genome shotgun (WGS) entry which is preliminary data.</text>
</comment>
<organism evidence="1 2">
    <name type="scientific">Siminovitchia fortis</name>
    <dbReference type="NCBI Taxonomy" id="254758"/>
    <lineage>
        <taxon>Bacteria</taxon>
        <taxon>Bacillati</taxon>
        <taxon>Bacillota</taxon>
        <taxon>Bacilli</taxon>
        <taxon>Bacillales</taxon>
        <taxon>Bacillaceae</taxon>
        <taxon>Siminovitchia</taxon>
    </lineage>
</organism>
<gene>
    <name evidence="1" type="ORF">D4N35_017725</name>
</gene>
<keyword evidence="2" id="KW-1185">Reference proteome</keyword>
<name>A0A443IIR8_9BACI</name>
<protein>
    <submittedName>
        <fullName evidence="1">Uncharacterized protein</fullName>
    </submittedName>
</protein>
<reference evidence="1" key="1">
    <citation type="submission" date="2018-12" db="EMBL/GenBank/DDBJ databases">
        <authorList>
            <person name="Sun L."/>
            <person name="Chen Z."/>
        </authorList>
    </citation>
    <scope>NUCLEOTIDE SEQUENCE [LARGE SCALE GENOMIC DNA]</scope>
    <source>
        <strain evidence="1">DSM 16012</strain>
    </source>
</reference>
<dbReference type="AlphaFoldDB" id="A0A443IIR8"/>
<dbReference type="OrthoDB" id="1808986at2"/>
<accession>A0A443IIR8</accession>
<evidence type="ECO:0000313" key="2">
    <source>
        <dbReference type="Proteomes" id="UP000273811"/>
    </source>
</evidence>
<dbReference type="Proteomes" id="UP000273811">
    <property type="component" value="Unassembled WGS sequence"/>
</dbReference>
<proteinExistence type="predicted"/>